<feature type="transmembrane region" description="Helical" evidence="1">
    <location>
        <begin position="113"/>
        <end position="133"/>
    </location>
</feature>
<accession>A0A5B7DGP3</accession>
<name>A0A5B7DGP3_PORTR</name>
<keyword evidence="1" id="KW-1133">Transmembrane helix</keyword>
<dbReference type="EMBL" id="VSRR010000862">
    <property type="protein sequence ID" value="MPC20349.1"/>
    <property type="molecule type" value="Genomic_DNA"/>
</dbReference>
<evidence type="ECO:0000313" key="2">
    <source>
        <dbReference type="EMBL" id="MPC20349.1"/>
    </source>
</evidence>
<feature type="transmembrane region" description="Helical" evidence="1">
    <location>
        <begin position="46"/>
        <end position="67"/>
    </location>
</feature>
<keyword evidence="3" id="KW-1185">Reference proteome</keyword>
<feature type="transmembrane region" description="Helical" evidence="1">
    <location>
        <begin position="88"/>
        <end position="107"/>
    </location>
</feature>
<dbReference type="Proteomes" id="UP000324222">
    <property type="component" value="Unassembled WGS sequence"/>
</dbReference>
<feature type="transmembrane region" description="Helical" evidence="1">
    <location>
        <begin position="7"/>
        <end position="26"/>
    </location>
</feature>
<evidence type="ECO:0000256" key="1">
    <source>
        <dbReference type="SAM" id="Phobius"/>
    </source>
</evidence>
<keyword evidence="1" id="KW-0812">Transmembrane</keyword>
<reference evidence="2 3" key="1">
    <citation type="submission" date="2019-05" db="EMBL/GenBank/DDBJ databases">
        <title>Another draft genome of Portunus trituberculatus and its Hox gene families provides insights of decapod evolution.</title>
        <authorList>
            <person name="Jeong J.-H."/>
            <person name="Song I."/>
            <person name="Kim S."/>
            <person name="Choi T."/>
            <person name="Kim D."/>
            <person name="Ryu S."/>
            <person name="Kim W."/>
        </authorList>
    </citation>
    <scope>NUCLEOTIDE SEQUENCE [LARGE SCALE GENOMIC DNA]</scope>
    <source>
        <tissue evidence="2">Muscle</tissue>
    </source>
</reference>
<dbReference type="AlphaFoldDB" id="A0A5B7DGP3"/>
<gene>
    <name evidence="2" type="ORF">E2C01_013290</name>
</gene>
<organism evidence="2 3">
    <name type="scientific">Portunus trituberculatus</name>
    <name type="common">Swimming crab</name>
    <name type="synonym">Neptunus trituberculatus</name>
    <dbReference type="NCBI Taxonomy" id="210409"/>
    <lineage>
        <taxon>Eukaryota</taxon>
        <taxon>Metazoa</taxon>
        <taxon>Ecdysozoa</taxon>
        <taxon>Arthropoda</taxon>
        <taxon>Crustacea</taxon>
        <taxon>Multicrustacea</taxon>
        <taxon>Malacostraca</taxon>
        <taxon>Eumalacostraca</taxon>
        <taxon>Eucarida</taxon>
        <taxon>Decapoda</taxon>
        <taxon>Pleocyemata</taxon>
        <taxon>Brachyura</taxon>
        <taxon>Eubrachyura</taxon>
        <taxon>Portunoidea</taxon>
        <taxon>Portunidae</taxon>
        <taxon>Portuninae</taxon>
        <taxon>Portunus</taxon>
    </lineage>
</organism>
<protein>
    <submittedName>
        <fullName evidence="2">Uncharacterized protein</fullName>
    </submittedName>
</protein>
<proteinExistence type="predicted"/>
<comment type="caution">
    <text evidence="2">The sequence shown here is derived from an EMBL/GenBank/DDBJ whole genome shotgun (WGS) entry which is preliminary data.</text>
</comment>
<evidence type="ECO:0000313" key="3">
    <source>
        <dbReference type="Proteomes" id="UP000324222"/>
    </source>
</evidence>
<sequence length="175" mass="18723">MTYIIGVCIFEFNEAITLALATLLAVEKRDSHNVVRHYLEMLPDLLLASSFSSSTFILLIPFAPSAVSSEPSSLLSVLSEAPSKASEAFLLFFLFLFFLPSVFGPSLSPDSVVFVAASGVSEVVVAGSSFIGFSTELEEISLVGSLFSSSIVGLKCVHQYLSRATLARHTVSTTD</sequence>
<keyword evidence="1" id="KW-0472">Membrane</keyword>